<dbReference type="SUPFAM" id="SSF81338">
    <property type="entry name" value="Aquaporin-like"/>
    <property type="match status" value="1"/>
</dbReference>
<dbReference type="AlphaFoldDB" id="A0A3G6IUF6"/>
<feature type="transmembrane region" description="Helical" evidence="8">
    <location>
        <begin position="175"/>
        <end position="197"/>
    </location>
</feature>
<comment type="subcellular location">
    <subcellularLocation>
        <location evidence="1">Membrane</location>
        <topology evidence="1">Multi-pass membrane protein</topology>
    </subcellularLocation>
</comment>
<organism evidence="9 10">
    <name type="scientific">Corynebacterium pseudopelargi</name>
    <dbReference type="NCBI Taxonomy" id="2080757"/>
    <lineage>
        <taxon>Bacteria</taxon>
        <taxon>Bacillati</taxon>
        <taxon>Actinomycetota</taxon>
        <taxon>Actinomycetes</taxon>
        <taxon>Mycobacteriales</taxon>
        <taxon>Corynebacteriaceae</taxon>
        <taxon>Corynebacterium</taxon>
    </lineage>
</organism>
<feature type="transmembrane region" description="Helical" evidence="8">
    <location>
        <begin position="88"/>
        <end position="108"/>
    </location>
</feature>
<dbReference type="GO" id="GO:0005886">
    <property type="term" value="C:plasma membrane"/>
    <property type="evidence" value="ECO:0007669"/>
    <property type="project" value="TreeGrafter"/>
</dbReference>
<evidence type="ECO:0000256" key="6">
    <source>
        <dbReference type="ARBA" id="ARBA00023136"/>
    </source>
</evidence>
<keyword evidence="5 8" id="KW-1133">Transmembrane helix</keyword>
<accession>A0A3G6IUF6</accession>
<comment type="similarity">
    <text evidence="2 7">Belongs to the MIP/aquaporin (TC 1.A.8) family.</text>
</comment>
<evidence type="ECO:0000256" key="2">
    <source>
        <dbReference type="ARBA" id="ARBA00006175"/>
    </source>
</evidence>
<feature type="transmembrane region" description="Helical" evidence="8">
    <location>
        <begin position="144"/>
        <end position="163"/>
    </location>
</feature>
<evidence type="ECO:0000313" key="9">
    <source>
        <dbReference type="EMBL" id="AZA09312.1"/>
    </source>
</evidence>
<protein>
    <submittedName>
        <fullName evidence="9">Putative glycerol uptake facilitator protein</fullName>
    </submittedName>
</protein>
<sequence length="248" mass="26050">MEITAAQAFGWEFLGTMLLLLLGNGVCALNALRTSGGRNTGWLLIAFGWGMGVFVGASVADVSGGHLNPAVTLMVALRGGVGWDLVPWYFLGQILGAFCGAVLTWAAFKQLFDANNYDEEGNITHANQTTGGIFFTGPAHPKNGWNAVTEFIGTFVLLAWIAFAPANGEISSLKYFAVAFVVVGIGMSLGSPTGYAINPARDFGPRLAYALALPIKDKGSANWGYAWVPIVAPMLAAVFTGVLANALV</sequence>
<keyword evidence="6 8" id="KW-0472">Membrane</keyword>
<dbReference type="EMBL" id="CP033898">
    <property type="protein sequence ID" value="AZA09312.1"/>
    <property type="molecule type" value="Genomic_DNA"/>
</dbReference>
<name>A0A3G6IUF6_9CORY</name>
<reference evidence="9 10" key="1">
    <citation type="submission" date="2018-11" db="EMBL/GenBank/DDBJ databases">
        <authorList>
            <person name="Kleinhagauer T."/>
            <person name="Glaeser S.P."/>
            <person name="Spergser J."/>
            <person name="Ruckert C."/>
            <person name="Kaempfer P."/>
            <person name="Busse H.-J."/>
        </authorList>
    </citation>
    <scope>NUCLEOTIDE SEQUENCE [LARGE SCALE GENOMIC DNA]</scope>
    <source>
        <strain evidence="9 10">812CH</strain>
    </source>
</reference>
<evidence type="ECO:0000256" key="3">
    <source>
        <dbReference type="ARBA" id="ARBA00022448"/>
    </source>
</evidence>
<evidence type="ECO:0000256" key="1">
    <source>
        <dbReference type="ARBA" id="ARBA00004141"/>
    </source>
</evidence>
<feature type="transmembrane region" description="Helical" evidence="8">
    <location>
        <begin position="6"/>
        <end position="29"/>
    </location>
</feature>
<evidence type="ECO:0000256" key="8">
    <source>
        <dbReference type="SAM" id="Phobius"/>
    </source>
</evidence>
<feature type="transmembrane region" description="Helical" evidence="8">
    <location>
        <begin position="226"/>
        <end position="247"/>
    </location>
</feature>
<proteinExistence type="inferred from homology"/>
<dbReference type="KEGG" id="cpso:CPPEL_05965"/>
<evidence type="ECO:0000256" key="5">
    <source>
        <dbReference type="ARBA" id="ARBA00022989"/>
    </source>
</evidence>
<dbReference type="InterPro" id="IPR050363">
    <property type="entry name" value="MIP/Aquaporin"/>
</dbReference>
<evidence type="ECO:0000313" key="10">
    <source>
        <dbReference type="Proteomes" id="UP000271426"/>
    </source>
</evidence>
<keyword evidence="10" id="KW-1185">Reference proteome</keyword>
<dbReference type="InterPro" id="IPR023271">
    <property type="entry name" value="Aquaporin-like"/>
</dbReference>
<dbReference type="PANTHER" id="PTHR43829">
    <property type="entry name" value="AQUAPORIN OR AQUAGLYCEROPORIN RELATED"/>
    <property type="match status" value="1"/>
</dbReference>
<dbReference type="InterPro" id="IPR000425">
    <property type="entry name" value="MIP"/>
</dbReference>
<gene>
    <name evidence="9" type="primary">glpF</name>
    <name evidence="9" type="ORF">CPPEL_05965</name>
</gene>
<feature type="transmembrane region" description="Helical" evidence="8">
    <location>
        <begin position="41"/>
        <end position="60"/>
    </location>
</feature>
<keyword evidence="4 7" id="KW-0812">Transmembrane</keyword>
<dbReference type="GO" id="GO:0015254">
    <property type="term" value="F:glycerol channel activity"/>
    <property type="evidence" value="ECO:0007669"/>
    <property type="project" value="TreeGrafter"/>
</dbReference>
<dbReference type="PANTHER" id="PTHR43829:SF9">
    <property type="entry name" value="AQUAPORIN-9"/>
    <property type="match status" value="1"/>
</dbReference>
<dbReference type="Gene3D" id="1.20.1080.10">
    <property type="entry name" value="Glycerol uptake facilitator protein"/>
    <property type="match status" value="1"/>
</dbReference>
<dbReference type="Pfam" id="PF00230">
    <property type="entry name" value="MIP"/>
    <property type="match status" value="1"/>
</dbReference>
<dbReference type="PRINTS" id="PR00783">
    <property type="entry name" value="MINTRINSICP"/>
</dbReference>
<dbReference type="Proteomes" id="UP000271426">
    <property type="component" value="Chromosome"/>
</dbReference>
<evidence type="ECO:0000256" key="4">
    <source>
        <dbReference type="ARBA" id="ARBA00022692"/>
    </source>
</evidence>
<evidence type="ECO:0000256" key="7">
    <source>
        <dbReference type="RuleBase" id="RU000477"/>
    </source>
</evidence>
<keyword evidence="3 7" id="KW-0813">Transport</keyword>